<dbReference type="InterPro" id="IPR029026">
    <property type="entry name" value="tRNA_m1G_MTases_N"/>
</dbReference>
<protein>
    <submittedName>
        <fullName evidence="4">23S rRNA methyltransferase</fullName>
    </submittedName>
</protein>
<dbReference type="Proteomes" id="UP000241890">
    <property type="component" value="Unassembled WGS sequence"/>
</dbReference>
<evidence type="ECO:0000259" key="3">
    <source>
        <dbReference type="Pfam" id="PF00588"/>
    </source>
</evidence>
<dbReference type="GO" id="GO:0003723">
    <property type="term" value="F:RNA binding"/>
    <property type="evidence" value="ECO:0007669"/>
    <property type="project" value="InterPro"/>
</dbReference>
<dbReference type="EMBL" id="BEYU01000028">
    <property type="protein sequence ID" value="GBG27254.1"/>
    <property type="molecule type" value="Genomic_DNA"/>
</dbReference>
<sequence>MRDVERILAPLRARGVALNTRLVSRDKLDAFNPNHRGVALEVSPIEAQQTTASDACWETGKGRTVVLLDQIQDPQNLGAMLRTAWFLGVDDVVLSRKNTAPLSETVARVSAGALDMFYGKQSLWAVKGPSADFLRSLHEDRGWRTIATKAGASGALEASKLQRDENVILVMGSEGPGLRPKVLEACSDFMSIPGRKDGLDIESGQIVDSLNIIFNALCPCLKALKIFHGAI</sequence>
<name>A0A2R5GHC0_9STRA</name>
<evidence type="ECO:0000256" key="2">
    <source>
        <dbReference type="ARBA" id="ARBA00022679"/>
    </source>
</evidence>
<dbReference type="OrthoDB" id="270651at2759"/>
<dbReference type="GO" id="GO:0016435">
    <property type="term" value="F:rRNA (guanine) methyltransferase activity"/>
    <property type="evidence" value="ECO:0007669"/>
    <property type="project" value="TreeGrafter"/>
</dbReference>
<dbReference type="AlphaFoldDB" id="A0A2R5GHC0"/>
<dbReference type="Pfam" id="PF00588">
    <property type="entry name" value="SpoU_methylase"/>
    <property type="match status" value="1"/>
</dbReference>
<dbReference type="InterPro" id="IPR029028">
    <property type="entry name" value="Alpha/beta_knot_MTases"/>
</dbReference>
<feature type="domain" description="tRNA/rRNA methyltransferase SpoU type" evidence="3">
    <location>
        <begin position="64"/>
        <end position="197"/>
    </location>
</feature>
<dbReference type="Gene3D" id="3.40.1280.10">
    <property type="match status" value="1"/>
</dbReference>
<evidence type="ECO:0000313" key="5">
    <source>
        <dbReference type="Proteomes" id="UP000241890"/>
    </source>
</evidence>
<comment type="caution">
    <text evidence="4">The sequence shown here is derived from an EMBL/GenBank/DDBJ whole genome shotgun (WGS) entry which is preliminary data.</text>
</comment>
<keyword evidence="1 4" id="KW-0489">Methyltransferase</keyword>
<gene>
    <name evidence="4" type="ORF">FCC1311_034762</name>
</gene>
<reference evidence="4 5" key="1">
    <citation type="submission" date="2017-12" db="EMBL/GenBank/DDBJ databases">
        <title>Sequencing, de novo assembly and annotation of complete genome of a new Thraustochytrid species, strain FCC1311.</title>
        <authorList>
            <person name="Sedici K."/>
            <person name="Godart F."/>
            <person name="Aiese Cigliano R."/>
            <person name="Sanseverino W."/>
            <person name="Barakat M."/>
            <person name="Ortet P."/>
            <person name="Marechal E."/>
            <person name="Cagnac O."/>
            <person name="Amato A."/>
        </authorList>
    </citation>
    <scope>NUCLEOTIDE SEQUENCE [LARGE SCALE GENOMIC DNA]</scope>
</reference>
<proteinExistence type="predicted"/>
<keyword evidence="5" id="KW-1185">Reference proteome</keyword>
<evidence type="ECO:0000256" key="1">
    <source>
        <dbReference type="ARBA" id="ARBA00022603"/>
    </source>
</evidence>
<dbReference type="InterPro" id="IPR001537">
    <property type="entry name" value="SpoU_MeTrfase"/>
</dbReference>
<accession>A0A2R5GHC0</accession>
<dbReference type="SUPFAM" id="SSF75217">
    <property type="entry name" value="alpha/beta knot"/>
    <property type="match status" value="1"/>
</dbReference>
<organism evidence="4 5">
    <name type="scientific">Hondaea fermentalgiana</name>
    <dbReference type="NCBI Taxonomy" id="2315210"/>
    <lineage>
        <taxon>Eukaryota</taxon>
        <taxon>Sar</taxon>
        <taxon>Stramenopiles</taxon>
        <taxon>Bigyra</taxon>
        <taxon>Labyrinthulomycetes</taxon>
        <taxon>Thraustochytrida</taxon>
        <taxon>Thraustochytriidae</taxon>
        <taxon>Hondaea</taxon>
    </lineage>
</organism>
<evidence type="ECO:0000313" key="4">
    <source>
        <dbReference type="EMBL" id="GBG27254.1"/>
    </source>
</evidence>
<dbReference type="PANTHER" id="PTHR46103:SF1">
    <property type="entry name" value="RRNA METHYLTRANSFERASE 1, MITOCHONDRIAL"/>
    <property type="match status" value="1"/>
</dbReference>
<dbReference type="PANTHER" id="PTHR46103">
    <property type="entry name" value="RRNA METHYLTRANSFERASE 1, MITOCHONDRIAL"/>
    <property type="match status" value="1"/>
</dbReference>
<dbReference type="InterPro" id="IPR047182">
    <property type="entry name" value="MRM1"/>
</dbReference>
<keyword evidence="2 4" id="KW-0808">Transferase</keyword>
<dbReference type="InParanoid" id="A0A2R5GHC0"/>